<keyword evidence="8" id="KW-1185">Reference proteome</keyword>
<dbReference type="PANTHER" id="PTHR34858:SF1">
    <property type="entry name" value="CYSO-CYSTEINE PEPTIDASE"/>
    <property type="match status" value="1"/>
</dbReference>
<name>A0ABS4H6P9_9BACL</name>
<evidence type="ECO:0000256" key="5">
    <source>
        <dbReference type="ARBA" id="ARBA00023049"/>
    </source>
</evidence>
<dbReference type="GO" id="GO:0000502">
    <property type="term" value="C:proteasome complex"/>
    <property type="evidence" value="ECO:0007669"/>
    <property type="project" value="UniProtKB-KW"/>
</dbReference>
<reference evidence="7 8" key="1">
    <citation type="submission" date="2021-03" db="EMBL/GenBank/DDBJ databases">
        <title>Genomic Encyclopedia of Type Strains, Phase IV (KMG-IV): sequencing the most valuable type-strain genomes for metagenomic binning, comparative biology and taxonomic classification.</title>
        <authorList>
            <person name="Goeker M."/>
        </authorList>
    </citation>
    <scope>NUCLEOTIDE SEQUENCE [LARGE SCALE GENOMIC DNA]</scope>
    <source>
        <strain evidence="7 8">DSM 23491</strain>
    </source>
</reference>
<proteinExistence type="predicted"/>
<dbReference type="RefSeq" id="WP_209850905.1">
    <property type="nucleotide sequence ID" value="NZ_CBCRVE010000004.1"/>
</dbReference>
<keyword evidence="4" id="KW-0862">Zinc</keyword>
<dbReference type="PANTHER" id="PTHR34858">
    <property type="entry name" value="CYSO-CYSTEINE PEPTIDASE"/>
    <property type="match status" value="1"/>
</dbReference>
<keyword evidence="5" id="KW-0482">Metalloprotease</keyword>
<dbReference type="InterPro" id="IPR028090">
    <property type="entry name" value="JAB_dom_prok"/>
</dbReference>
<evidence type="ECO:0000256" key="3">
    <source>
        <dbReference type="ARBA" id="ARBA00022801"/>
    </source>
</evidence>
<keyword evidence="1" id="KW-0645">Protease</keyword>
<accession>A0ABS4H6P9</accession>
<evidence type="ECO:0000256" key="2">
    <source>
        <dbReference type="ARBA" id="ARBA00022723"/>
    </source>
</evidence>
<sequence>MTEHSFDEINAVSMTSSVYEQIITTVLTALPNEACGVMLGTAAAGGIRIDQFIPIRNVAPNPLHSFVLDPGQFIPLCFHPNMVGLFHSHPATMPEPSAADYEQLQGFGSLFKIYLLGRPLPQLSKIELNSYLITRDHSSTYQLKQVALRTT</sequence>
<feature type="domain" description="JAB" evidence="6">
    <location>
        <begin position="16"/>
        <end position="112"/>
    </location>
</feature>
<evidence type="ECO:0000313" key="7">
    <source>
        <dbReference type="EMBL" id="MBP1937735.1"/>
    </source>
</evidence>
<evidence type="ECO:0000259" key="6">
    <source>
        <dbReference type="Pfam" id="PF14464"/>
    </source>
</evidence>
<keyword evidence="2" id="KW-0479">Metal-binding</keyword>
<evidence type="ECO:0000256" key="1">
    <source>
        <dbReference type="ARBA" id="ARBA00022670"/>
    </source>
</evidence>
<gene>
    <name evidence="7" type="ORF">J2Z20_002650</name>
</gene>
<keyword evidence="3" id="KW-0378">Hydrolase</keyword>
<dbReference type="Proteomes" id="UP001519273">
    <property type="component" value="Unassembled WGS sequence"/>
</dbReference>
<protein>
    <submittedName>
        <fullName evidence="7">Proteasome lid subunit RPN8/RPN11</fullName>
    </submittedName>
</protein>
<comment type="caution">
    <text evidence="7">The sequence shown here is derived from an EMBL/GenBank/DDBJ whole genome shotgun (WGS) entry which is preliminary data.</text>
</comment>
<dbReference type="EMBL" id="JAGGKP010000007">
    <property type="protein sequence ID" value="MBP1937735.1"/>
    <property type="molecule type" value="Genomic_DNA"/>
</dbReference>
<dbReference type="InterPro" id="IPR051929">
    <property type="entry name" value="VirAsm_ModProt"/>
</dbReference>
<organism evidence="7 8">
    <name type="scientific">Paenibacillus sediminis</name>
    <dbReference type="NCBI Taxonomy" id="664909"/>
    <lineage>
        <taxon>Bacteria</taxon>
        <taxon>Bacillati</taxon>
        <taxon>Bacillota</taxon>
        <taxon>Bacilli</taxon>
        <taxon>Bacillales</taxon>
        <taxon>Paenibacillaceae</taxon>
        <taxon>Paenibacillus</taxon>
    </lineage>
</organism>
<evidence type="ECO:0000256" key="4">
    <source>
        <dbReference type="ARBA" id="ARBA00022833"/>
    </source>
</evidence>
<dbReference type="Gene3D" id="3.40.140.10">
    <property type="entry name" value="Cytidine Deaminase, domain 2"/>
    <property type="match status" value="1"/>
</dbReference>
<keyword evidence="7" id="KW-0647">Proteasome</keyword>
<evidence type="ECO:0000313" key="8">
    <source>
        <dbReference type="Proteomes" id="UP001519273"/>
    </source>
</evidence>
<dbReference type="SUPFAM" id="SSF102712">
    <property type="entry name" value="JAB1/MPN domain"/>
    <property type="match status" value="1"/>
</dbReference>
<dbReference type="Pfam" id="PF14464">
    <property type="entry name" value="Prok-JAB"/>
    <property type="match status" value="1"/>
</dbReference>